<feature type="transmembrane region" description="Helical" evidence="1">
    <location>
        <begin position="42"/>
        <end position="60"/>
    </location>
</feature>
<dbReference type="RefSeq" id="WP_215485909.1">
    <property type="nucleotide sequence ID" value="NZ_BAAAPJ010000001.1"/>
</dbReference>
<comment type="caution">
    <text evidence="2">The sequence shown here is derived from an EMBL/GenBank/DDBJ whole genome shotgun (WGS) entry which is preliminary data.</text>
</comment>
<dbReference type="Pfam" id="PF18936">
    <property type="entry name" value="DUF5684"/>
    <property type="match status" value="1"/>
</dbReference>
<dbReference type="Proteomes" id="UP000740605">
    <property type="component" value="Unassembled WGS sequence"/>
</dbReference>
<accession>A0ABS5XRR5</accession>
<reference evidence="2 3" key="1">
    <citation type="submission" date="2021-03" db="EMBL/GenBank/DDBJ databases">
        <title>Microbacterium pauli sp. nov., isolated from microfiltered milk.</title>
        <authorList>
            <person name="Bellassi P."/>
            <person name="Fontana A."/>
            <person name="Callegari M.L."/>
            <person name="Lorenzo M."/>
            <person name="Cappa F."/>
        </authorList>
    </citation>
    <scope>NUCLEOTIDE SEQUENCE [LARGE SCALE GENOMIC DNA]</scope>
    <source>
        <strain evidence="2 3">DSM 18909</strain>
    </source>
</reference>
<keyword evidence="3" id="KW-1185">Reference proteome</keyword>
<organism evidence="2 3">
    <name type="scientific">Microbacterium flavum</name>
    <dbReference type="NCBI Taxonomy" id="415216"/>
    <lineage>
        <taxon>Bacteria</taxon>
        <taxon>Bacillati</taxon>
        <taxon>Actinomycetota</taxon>
        <taxon>Actinomycetes</taxon>
        <taxon>Micrococcales</taxon>
        <taxon>Microbacteriaceae</taxon>
        <taxon>Microbacterium</taxon>
    </lineage>
</organism>
<evidence type="ECO:0000313" key="3">
    <source>
        <dbReference type="Proteomes" id="UP000740605"/>
    </source>
</evidence>
<dbReference type="EMBL" id="JAFLHG010000001">
    <property type="protein sequence ID" value="MBT8796656.1"/>
    <property type="molecule type" value="Genomic_DNA"/>
</dbReference>
<evidence type="ECO:0000256" key="1">
    <source>
        <dbReference type="SAM" id="Phobius"/>
    </source>
</evidence>
<sequence length="127" mass="14071">MDVDNTTLDQWQNAFGGTAGTIIGIAYYILLAIAMWKVFTKAGYPGILALIPIVNWFFLVKVAGFSAWWGLLALIPIVNIVFAIIVALRIGRAFDHGAVFSIFLLWLIAPIGYFIIGFSSDRYTRPV</sequence>
<keyword evidence="1" id="KW-1133">Transmembrane helix</keyword>
<evidence type="ECO:0000313" key="2">
    <source>
        <dbReference type="EMBL" id="MBT8796656.1"/>
    </source>
</evidence>
<protein>
    <recommendedName>
        <fullName evidence="4">Signal peptidase I</fullName>
    </recommendedName>
</protein>
<feature type="transmembrane region" description="Helical" evidence="1">
    <location>
        <begin position="66"/>
        <end position="90"/>
    </location>
</feature>
<keyword evidence="1" id="KW-0472">Membrane</keyword>
<keyword evidence="1" id="KW-0812">Transmembrane</keyword>
<dbReference type="InterPro" id="IPR043739">
    <property type="entry name" value="DUF5684"/>
</dbReference>
<name>A0ABS5XRR5_9MICO</name>
<evidence type="ECO:0008006" key="4">
    <source>
        <dbReference type="Google" id="ProtNLM"/>
    </source>
</evidence>
<proteinExistence type="predicted"/>
<gene>
    <name evidence="2" type="ORF">J0P97_01015</name>
</gene>
<feature type="transmembrane region" description="Helical" evidence="1">
    <location>
        <begin position="97"/>
        <end position="116"/>
    </location>
</feature>
<feature type="transmembrane region" description="Helical" evidence="1">
    <location>
        <begin position="14"/>
        <end position="35"/>
    </location>
</feature>